<dbReference type="EMBL" id="FODH01000001">
    <property type="protein sequence ID" value="SEN32781.1"/>
    <property type="molecule type" value="Genomic_DNA"/>
</dbReference>
<dbReference type="GO" id="GO:0005829">
    <property type="term" value="C:cytosol"/>
    <property type="evidence" value="ECO:0007669"/>
    <property type="project" value="TreeGrafter"/>
</dbReference>
<dbReference type="GO" id="GO:0046872">
    <property type="term" value="F:metal ion binding"/>
    <property type="evidence" value="ECO:0007669"/>
    <property type="project" value="UniProtKB-KW"/>
</dbReference>
<dbReference type="EC" id="3.5.4.25" evidence="3"/>
<name>A0A1H8FLV2_9BACL</name>
<accession>A0A1H8FLV2</accession>
<dbReference type="Proteomes" id="UP000198809">
    <property type="component" value="Unassembled WGS sequence"/>
</dbReference>
<organism evidence="12 13">
    <name type="scientific">Paenibacillus sophorae</name>
    <dbReference type="NCBI Taxonomy" id="1333845"/>
    <lineage>
        <taxon>Bacteria</taxon>
        <taxon>Bacillati</taxon>
        <taxon>Bacillota</taxon>
        <taxon>Bacilli</taxon>
        <taxon>Bacillales</taxon>
        <taxon>Paenibacillaceae</taxon>
        <taxon>Paenibacillus</taxon>
    </lineage>
</organism>
<evidence type="ECO:0000256" key="6">
    <source>
        <dbReference type="ARBA" id="ARBA00022741"/>
    </source>
</evidence>
<evidence type="ECO:0000313" key="13">
    <source>
        <dbReference type="Proteomes" id="UP000198809"/>
    </source>
</evidence>
<dbReference type="CDD" id="cd00641">
    <property type="entry name" value="GTP_cyclohydro2"/>
    <property type="match status" value="1"/>
</dbReference>
<evidence type="ECO:0000256" key="7">
    <source>
        <dbReference type="ARBA" id="ARBA00022801"/>
    </source>
</evidence>
<keyword evidence="6" id="KW-0547">Nucleotide-binding</keyword>
<comment type="catalytic activity">
    <reaction evidence="10">
        <text>GTP + 4 H2O = 2,5-diamino-6-hydroxy-4-(5-phosphoribosylamino)-pyrimidine + formate + 2 phosphate + 3 H(+)</text>
        <dbReference type="Rhea" id="RHEA:23704"/>
        <dbReference type="ChEBI" id="CHEBI:15377"/>
        <dbReference type="ChEBI" id="CHEBI:15378"/>
        <dbReference type="ChEBI" id="CHEBI:15740"/>
        <dbReference type="ChEBI" id="CHEBI:37565"/>
        <dbReference type="ChEBI" id="CHEBI:43474"/>
        <dbReference type="ChEBI" id="CHEBI:58614"/>
        <dbReference type="EC" id="3.5.4.25"/>
    </reaction>
</comment>
<evidence type="ECO:0000256" key="3">
    <source>
        <dbReference type="ARBA" id="ARBA00012762"/>
    </source>
</evidence>
<sequence length="271" mass="30260">MGMKYEIKEGAFMIKPEVVSILKNKIQTIEQSDSANILVGPITLPVNLNGETVTFKWYSWLRVTDEERTEIMGEDMTEKLIGRLAGMKLADSQQSSVLVYGDFEHAETALIRMHSICHTGDIFGSKRCDCGYQLHQSMKMIVENGSGALFYLANHEGRGIGLFSKAMAYLLQEEGYDTVEANLELGFEDDSRSYEDAISVLQRLRSKPVTLITNNPKKLMALKAAGMNAVKRVPLWGDVSVFNEKYLRTKVTRSGHLGVQDGEILPGIMAR</sequence>
<dbReference type="PANTHER" id="PTHR21327:SF18">
    <property type="entry name" value="3,4-DIHYDROXY-2-BUTANONE 4-PHOSPHATE SYNTHASE"/>
    <property type="match status" value="1"/>
</dbReference>
<evidence type="ECO:0000259" key="11">
    <source>
        <dbReference type="Pfam" id="PF00925"/>
    </source>
</evidence>
<dbReference type="Pfam" id="PF00925">
    <property type="entry name" value="GTP_cyclohydro2"/>
    <property type="match status" value="1"/>
</dbReference>
<reference evidence="12 13" key="1">
    <citation type="submission" date="2016-10" db="EMBL/GenBank/DDBJ databases">
        <authorList>
            <person name="de Groot N.N."/>
        </authorList>
    </citation>
    <scope>NUCLEOTIDE SEQUENCE [LARGE SCALE GENOMIC DNA]</scope>
    <source>
        <strain evidence="12 13">CGMCC 1.10238</strain>
    </source>
</reference>
<protein>
    <recommendedName>
        <fullName evidence="3">GTP cyclohydrolase II</fullName>
        <ecNumber evidence="3">3.5.4.25</ecNumber>
    </recommendedName>
</protein>
<dbReference type="GO" id="GO:0005525">
    <property type="term" value="F:GTP binding"/>
    <property type="evidence" value="ECO:0007669"/>
    <property type="project" value="UniProtKB-KW"/>
</dbReference>
<evidence type="ECO:0000256" key="4">
    <source>
        <dbReference type="ARBA" id="ARBA00022619"/>
    </source>
</evidence>
<keyword evidence="8" id="KW-0862">Zinc</keyword>
<comment type="pathway">
    <text evidence="2">Cofactor biosynthesis; riboflavin biosynthesis; 5-amino-6-(D-ribitylamino)uracil from GTP: step 1/4.</text>
</comment>
<evidence type="ECO:0000256" key="10">
    <source>
        <dbReference type="ARBA" id="ARBA00049295"/>
    </source>
</evidence>
<dbReference type="InterPro" id="IPR000926">
    <property type="entry name" value="RibA"/>
</dbReference>
<dbReference type="AlphaFoldDB" id="A0A1H8FLV2"/>
<feature type="domain" description="GTP cyclohydrolase II" evidence="11">
    <location>
        <begin position="91"/>
        <end position="234"/>
    </location>
</feature>
<dbReference type="SUPFAM" id="SSF142695">
    <property type="entry name" value="RibA-like"/>
    <property type="match status" value="1"/>
</dbReference>
<gene>
    <name evidence="12" type="ORF">SAMN04487895_101170</name>
</gene>
<keyword evidence="5" id="KW-0479">Metal-binding</keyword>
<dbReference type="UniPathway" id="UPA00275"/>
<evidence type="ECO:0000256" key="1">
    <source>
        <dbReference type="ARBA" id="ARBA00001947"/>
    </source>
</evidence>
<keyword evidence="9" id="KW-0342">GTP-binding</keyword>
<proteinExistence type="predicted"/>
<dbReference type="InterPro" id="IPR036144">
    <property type="entry name" value="RibA-like_sf"/>
</dbReference>
<dbReference type="NCBIfam" id="NF001591">
    <property type="entry name" value="PRK00393.1"/>
    <property type="match status" value="1"/>
</dbReference>
<dbReference type="GO" id="GO:0009231">
    <property type="term" value="P:riboflavin biosynthetic process"/>
    <property type="evidence" value="ECO:0007669"/>
    <property type="project" value="UniProtKB-UniPathway"/>
</dbReference>
<evidence type="ECO:0000256" key="9">
    <source>
        <dbReference type="ARBA" id="ARBA00023134"/>
    </source>
</evidence>
<evidence type="ECO:0000256" key="2">
    <source>
        <dbReference type="ARBA" id="ARBA00004853"/>
    </source>
</evidence>
<keyword evidence="7 12" id="KW-0378">Hydrolase</keyword>
<dbReference type="Gene3D" id="3.40.50.10990">
    <property type="entry name" value="GTP cyclohydrolase II"/>
    <property type="match status" value="1"/>
</dbReference>
<comment type="cofactor">
    <cofactor evidence="1">
        <name>Zn(2+)</name>
        <dbReference type="ChEBI" id="CHEBI:29105"/>
    </cofactor>
</comment>
<evidence type="ECO:0000313" key="12">
    <source>
        <dbReference type="EMBL" id="SEN32781.1"/>
    </source>
</evidence>
<dbReference type="FunFam" id="3.40.50.10990:FF:000004">
    <property type="entry name" value="GTP cyclohydrolase II"/>
    <property type="match status" value="1"/>
</dbReference>
<dbReference type="GO" id="GO:0003935">
    <property type="term" value="F:GTP cyclohydrolase II activity"/>
    <property type="evidence" value="ECO:0007669"/>
    <property type="project" value="UniProtKB-EC"/>
</dbReference>
<dbReference type="InterPro" id="IPR032677">
    <property type="entry name" value="GTP_cyclohydro_II"/>
</dbReference>
<evidence type="ECO:0000256" key="8">
    <source>
        <dbReference type="ARBA" id="ARBA00022833"/>
    </source>
</evidence>
<dbReference type="PANTHER" id="PTHR21327">
    <property type="entry name" value="GTP CYCLOHYDROLASE II-RELATED"/>
    <property type="match status" value="1"/>
</dbReference>
<keyword evidence="4" id="KW-0686">Riboflavin biosynthesis</keyword>
<evidence type="ECO:0000256" key="5">
    <source>
        <dbReference type="ARBA" id="ARBA00022723"/>
    </source>
</evidence>
<dbReference type="STRING" id="1333845.SAMN04487895_101170"/>